<dbReference type="Gene3D" id="2.40.30.170">
    <property type="match status" value="1"/>
</dbReference>
<dbReference type="PANTHER" id="PTHR30469">
    <property type="entry name" value="MULTIDRUG RESISTANCE PROTEIN MDTA"/>
    <property type="match status" value="1"/>
</dbReference>
<protein>
    <submittedName>
        <fullName evidence="5">Efflux RND transporter periplasmic adaptor subunit</fullName>
    </submittedName>
</protein>
<feature type="domain" description="CusB-like beta-barrel" evidence="2">
    <location>
        <begin position="206"/>
        <end position="278"/>
    </location>
</feature>
<dbReference type="Gene3D" id="2.40.420.20">
    <property type="match status" value="1"/>
</dbReference>
<evidence type="ECO:0000259" key="2">
    <source>
        <dbReference type="Pfam" id="PF25954"/>
    </source>
</evidence>
<dbReference type="Proteomes" id="UP000501991">
    <property type="component" value="Chromosome"/>
</dbReference>
<proteinExistence type="inferred from homology"/>
<keyword evidence="6" id="KW-1185">Reference proteome</keyword>
<gene>
    <name evidence="5" type="ORF">G3580_12895</name>
</gene>
<feature type="domain" description="YknX-like C-terminal permuted SH3-like" evidence="4">
    <location>
        <begin position="285"/>
        <end position="353"/>
    </location>
</feature>
<dbReference type="InterPro" id="IPR058647">
    <property type="entry name" value="BSH_CzcB-like"/>
</dbReference>
<dbReference type="Gene3D" id="1.10.287.470">
    <property type="entry name" value="Helix hairpin bin"/>
    <property type="match status" value="1"/>
</dbReference>
<dbReference type="InterPro" id="IPR058792">
    <property type="entry name" value="Beta-barrel_RND_2"/>
</dbReference>
<dbReference type="GO" id="GO:0015562">
    <property type="term" value="F:efflux transmembrane transporter activity"/>
    <property type="evidence" value="ECO:0007669"/>
    <property type="project" value="TreeGrafter"/>
</dbReference>
<dbReference type="InterPro" id="IPR058637">
    <property type="entry name" value="YknX-like_C"/>
</dbReference>
<dbReference type="NCBIfam" id="TIGR01730">
    <property type="entry name" value="RND_mfp"/>
    <property type="match status" value="1"/>
</dbReference>
<dbReference type="RefSeq" id="WP_173766112.1">
    <property type="nucleotide sequence ID" value="NZ_CP048836.1"/>
</dbReference>
<accession>A0A6C1B6U3</accession>
<evidence type="ECO:0000256" key="1">
    <source>
        <dbReference type="ARBA" id="ARBA00009477"/>
    </source>
</evidence>
<dbReference type="KEGG" id="azq:G3580_12895"/>
<dbReference type="GO" id="GO:1990281">
    <property type="term" value="C:efflux pump complex"/>
    <property type="evidence" value="ECO:0007669"/>
    <property type="project" value="TreeGrafter"/>
</dbReference>
<organism evidence="5 6">
    <name type="scientific">Nitrogeniibacter mangrovi</name>
    <dbReference type="NCBI Taxonomy" id="2016596"/>
    <lineage>
        <taxon>Bacteria</taxon>
        <taxon>Pseudomonadati</taxon>
        <taxon>Pseudomonadota</taxon>
        <taxon>Betaproteobacteria</taxon>
        <taxon>Rhodocyclales</taxon>
        <taxon>Zoogloeaceae</taxon>
        <taxon>Nitrogeniibacter</taxon>
    </lineage>
</organism>
<reference evidence="5 6" key="1">
    <citation type="submission" date="2020-02" db="EMBL/GenBank/DDBJ databases">
        <title>Nitrogenibacter mangrovi gen. nov., sp. nov. isolated from mangrove sediment, a denitrifying betaproteobacterium.</title>
        <authorList>
            <person name="Liao H."/>
            <person name="Tian Y."/>
        </authorList>
    </citation>
    <scope>NUCLEOTIDE SEQUENCE [LARGE SCALE GENOMIC DNA]</scope>
    <source>
        <strain evidence="5 6">M9-3-2</strain>
    </source>
</reference>
<name>A0A6C1B6U3_9RHOO</name>
<feature type="domain" description="CzcB-like barrel-sandwich hybrid" evidence="3">
    <location>
        <begin position="75"/>
        <end position="198"/>
    </location>
</feature>
<dbReference type="PANTHER" id="PTHR30469:SF11">
    <property type="entry name" value="BLL4320 PROTEIN"/>
    <property type="match status" value="1"/>
</dbReference>
<dbReference type="FunFam" id="2.40.30.170:FF:000010">
    <property type="entry name" value="Efflux RND transporter periplasmic adaptor subunit"/>
    <property type="match status" value="1"/>
</dbReference>
<dbReference type="Gene3D" id="2.40.50.100">
    <property type="match status" value="1"/>
</dbReference>
<sequence>MKSKWVVVISVIALVLAGGWIYRNQHGATAPAGTSAPAGAAASRATLVEAAVVGRRDLADEVTAVGTLRSAESVMLRPELAGRIARIAFDEGRPVHKGAVLVQLDDAVQQAEHARARAALGLAQANYKRTQDLFGRKYVSRSALDEAAANLRVAEAEARVTEARLHRMAVRAPFDGIVGIRNVSVGDYVKEGEDLVNLEDIETLKVDFRIPERYLAELRLGQTVTLTADALAERAFESRVIAIDPLVEAQDRAVLLRAELDNRGHALRPGMFARVRLRLAERPDVLVIPEQAVMSTPEGTQVFRVRDGVARSTPVRLGARRGTWVEVAEGLAEGDTVVTAGQIKIRDGAAVTVAAPDVAAN</sequence>
<dbReference type="InterPro" id="IPR006143">
    <property type="entry name" value="RND_pump_MFP"/>
</dbReference>
<dbReference type="Pfam" id="PF25973">
    <property type="entry name" value="BSH_CzcB"/>
    <property type="match status" value="1"/>
</dbReference>
<dbReference type="SUPFAM" id="SSF111369">
    <property type="entry name" value="HlyD-like secretion proteins"/>
    <property type="match status" value="1"/>
</dbReference>
<evidence type="ECO:0000313" key="6">
    <source>
        <dbReference type="Proteomes" id="UP000501991"/>
    </source>
</evidence>
<evidence type="ECO:0000259" key="4">
    <source>
        <dbReference type="Pfam" id="PF25989"/>
    </source>
</evidence>
<dbReference type="Pfam" id="PF25989">
    <property type="entry name" value="YknX_C"/>
    <property type="match status" value="1"/>
</dbReference>
<comment type="similarity">
    <text evidence="1">Belongs to the membrane fusion protein (MFP) (TC 8.A.1) family.</text>
</comment>
<dbReference type="Pfam" id="PF25954">
    <property type="entry name" value="Beta-barrel_RND_2"/>
    <property type="match status" value="1"/>
</dbReference>
<dbReference type="EMBL" id="CP048836">
    <property type="protein sequence ID" value="QID18448.1"/>
    <property type="molecule type" value="Genomic_DNA"/>
</dbReference>
<evidence type="ECO:0000259" key="3">
    <source>
        <dbReference type="Pfam" id="PF25973"/>
    </source>
</evidence>
<dbReference type="AlphaFoldDB" id="A0A6C1B6U3"/>
<evidence type="ECO:0000313" key="5">
    <source>
        <dbReference type="EMBL" id="QID18448.1"/>
    </source>
</evidence>